<organism evidence="2 3">
    <name type="scientific">Bonamia ostreae</name>
    <dbReference type="NCBI Taxonomy" id="126728"/>
    <lineage>
        <taxon>Eukaryota</taxon>
        <taxon>Sar</taxon>
        <taxon>Rhizaria</taxon>
        <taxon>Endomyxa</taxon>
        <taxon>Ascetosporea</taxon>
        <taxon>Haplosporida</taxon>
        <taxon>Bonamia</taxon>
    </lineage>
</organism>
<proteinExistence type="predicted"/>
<feature type="domain" description="C2" evidence="1">
    <location>
        <begin position="1"/>
        <end position="113"/>
    </location>
</feature>
<dbReference type="EMBL" id="JBDODL010005602">
    <property type="protein sequence ID" value="MES1923318.1"/>
    <property type="molecule type" value="Genomic_DNA"/>
</dbReference>
<reference evidence="2 3" key="1">
    <citation type="journal article" date="2024" name="BMC Biol.">
        <title>Comparative genomics of Ascetosporea gives new insight into the evolutionary basis for animal parasitism in Rhizaria.</title>
        <authorList>
            <person name="Hiltunen Thoren M."/>
            <person name="Onut-Brannstrom I."/>
            <person name="Alfjorden A."/>
            <person name="Peckova H."/>
            <person name="Swords F."/>
            <person name="Hooper C."/>
            <person name="Holzer A.S."/>
            <person name="Bass D."/>
            <person name="Burki F."/>
        </authorList>
    </citation>
    <scope>NUCLEOTIDE SEQUENCE [LARGE SCALE GENOMIC DNA]</scope>
    <source>
        <strain evidence="2">20-A016</strain>
    </source>
</reference>
<evidence type="ECO:0000313" key="3">
    <source>
        <dbReference type="Proteomes" id="UP001439008"/>
    </source>
</evidence>
<dbReference type="PROSITE" id="PS50004">
    <property type="entry name" value="C2"/>
    <property type="match status" value="1"/>
</dbReference>
<keyword evidence="3" id="KW-1185">Reference proteome</keyword>
<feature type="non-terminal residue" evidence="2">
    <location>
        <position position="168"/>
    </location>
</feature>
<dbReference type="InterPro" id="IPR000008">
    <property type="entry name" value="C2_dom"/>
</dbReference>
<evidence type="ECO:0000259" key="1">
    <source>
        <dbReference type="PROSITE" id="PS50004"/>
    </source>
</evidence>
<evidence type="ECO:0000313" key="2">
    <source>
        <dbReference type="EMBL" id="MES1923318.1"/>
    </source>
</evidence>
<protein>
    <submittedName>
        <fullName evidence="2">Copine-9, variant 2</fullName>
    </submittedName>
</protein>
<sequence length="168" mass="19141">KMLKTCLRIKCSNLPCMDLLSKSDPFVVVSEKTEGAANKYRQLGHTEPIKNDNHPTFVKTVPVSYYQGVDKTLVFEIFDKDNNSNYLSQHDYFGKATMKLSQILNGGYSSPISDCRSKKHLTNMKNVTSLISVITEPFKHSDSSIEMQLIGRKLKKKDLFSSDPYFEF</sequence>
<dbReference type="PANTHER" id="PTHR10857">
    <property type="entry name" value="COPINE"/>
    <property type="match status" value="1"/>
</dbReference>
<dbReference type="Proteomes" id="UP001439008">
    <property type="component" value="Unassembled WGS sequence"/>
</dbReference>
<dbReference type="Gene3D" id="2.60.40.150">
    <property type="entry name" value="C2 domain"/>
    <property type="match status" value="1"/>
</dbReference>
<dbReference type="InterPro" id="IPR045052">
    <property type="entry name" value="Copine"/>
</dbReference>
<dbReference type="PANTHER" id="PTHR10857:SF106">
    <property type="entry name" value="C2 DOMAIN-CONTAINING PROTEIN"/>
    <property type="match status" value="1"/>
</dbReference>
<dbReference type="Pfam" id="PF00168">
    <property type="entry name" value="C2"/>
    <property type="match status" value="1"/>
</dbReference>
<name>A0ABV2AVA6_9EUKA</name>
<comment type="caution">
    <text evidence="2">The sequence shown here is derived from an EMBL/GenBank/DDBJ whole genome shotgun (WGS) entry which is preliminary data.</text>
</comment>
<dbReference type="InterPro" id="IPR035892">
    <property type="entry name" value="C2_domain_sf"/>
</dbReference>
<feature type="non-terminal residue" evidence="2">
    <location>
        <position position="1"/>
    </location>
</feature>
<accession>A0ABV2AVA6</accession>
<dbReference type="SUPFAM" id="SSF49562">
    <property type="entry name" value="C2 domain (Calcium/lipid-binding domain, CaLB)"/>
    <property type="match status" value="1"/>
</dbReference>
<gene>
    <name evidence="2" type="primary">CPNE9</name>
    <name evidence="2" type="ORF">MHBO_004873</name>
</gene>
<dbReference type="SMART" id="SM00239">
    <property type="entry name" value="C2"/>
    <property type="match status" value="1"/>
</dbReference>